<evidence type="ECO:0000256" key="3">
    <source>
        <dbReference type="SAM" id="MobiDB-lite"/>
    </source>
</evidence>
<name>A0A7S1RVS7_ALECA</name>
<dbReference type="Pfam" id="PF00415">
    <property type="entry name" value="RCC1"/>
    <property type="match status" value="4"/>
</dbReference>
<reference evidence="4" key="1">
    <citation type="submission" date="2021-01" db="EMBL/GenBank/DDBJ databases">
        <authorList>
            <person name="Corre E."/>
            <person name="Pelletier E."/>
            <person name="Niang G."/>
            <person name="Scheremetjew M."/>
            <person name="Finn R."/>
            <person name="Kale V."/>
            <person name="Holt S."/>
            <person name="Cochrane G."/>
            <person name="Meng A."/>
            <person name="Brown T."/>
            <person name="Cohen L."/>
        </authorList>
    </citation>
    <scope>NUCLEOTIDE SEQUENCE</scope>
    <source>
        <strain evidence="4">OF101</strain>
    </source>
</reference>
<feature type="repeat" description="RCC1" evidence="2">
    <location>
        <begin position="648"/>
        <end position="718"/>
    </location>
</feature>
<dbReference type="PANTHER" id="PTHR22870">
    <property type="entry name" value="REGULATOR OF CHROMOSOME CONDENSATION"/>
    <property type="match status" value="1"/>
</dbReference>
<dbReference type="PRINTS" id="PR00633">
    <property type="entry name" value="RCCNDNSATION"/>
</dbReference>
<evidence type="ECO:0008006" key="5">
    <source>
        <dbReference type="Google" id="ProtNLM"/>
    </source>
</evidence>
<feature type="repeat" description="RCC1" evidence="2">
    <location>
        <begin position="374"/>
        <end position="427"/>
    </location>
</feature>
<dbReference type="Gene3D" id="2.130.10.30">
    <property type="entry name" value="Regulator of chromosome condensation 1/beta-lactamase-inhibitor protein II"/>
    <property type="match status" value="2"/>
</dbReference>
<dbReference type="PANTHER" id="PTHR22870:SF408">
    <property type="entry name" value="OS09G0560450 PROTEIN"/>
    <property type="match status" value="1"/>
</dbReference>
<evidence type="ECO:0000256" key="2">
    <source>
        <dbReference type="PROSITE-ProRule" id="PRU00235"/>
    </source>
</evidence>
<dbReference type="InterPro" id="IPR051210">
    <property type="entry name" value="Ub_ligase/GEF_domain"/>
</dbReference>
<dbReference type="Pfam" id="PF13540">
    <property type="entry name" value="RCC1_2"/>
    <property type="match status" value="1"/>
</dbReference>
<accession>A0A7S1RVS7</accession>
<dbReference type="PROSITE" id="PS00626">
    <property type="entry name" value="RCC1_2"/>
    <property type="match status" value="2"/>
</dbReference>
<dbReference type="EMBL" id="HBGE01091130">
    <property type="protein sequence ID" value="CAD9177516.1"/>
    <property type="molecule type" value="Transcribed_RNA"/>
</dbReference>
<dbReference type="InterPro" id="IPR009091">
    <property type="entry name" value="RCC1/BLIP-II"/>
</dbReference>
<feature type="region of interest" description="Disordered" evidence="3">
    <location>
        <begin position="92"/>
        <end position="111"/>
    </location>
</feature>
<feature type="compositionally biased region" description="Basic and acidic residues" evidence="3">
    <location>
        <begin position="97"/>
        <end position="106"/>
    </location>
</feature>
<proteinExistence type="predicted"/>
<dbReference type="PROSITE" id="PS50012">
    <property type="entry name" value="RCC1_3"/>
    <property type="match status" value="6"/>
</dbReference>
<dbReference type="InterPro" id="IPR000408">
    <property type="entry name" value="Reg_chr_condens"/>
</dbReference>
<protein>
    <recommendedName>
        <fullName evidence="5">Ultraviolet-B receptor UVR8</fullName>
    </recommendedName>
</protein>
<sequence>MWTLRAYAHEKQCQIDACFADYLQALSLIDEAWGDPRKRGGRGHPFAMLLTWKLGLISYSRGDVKSIDKFADYFRSLALYHGCDSPFSWGPPFGTRTDGHETDRPKSRSATGEQRELGLLLRASEACMWAGGTFWAWWRHYDVLNFVAERLMVPGSVAASPADEGISARAGAPRRRALQVPEDGITAELQEVRRGTIFAFGSNVQGQLGVGLPTTRPLCGCGSPQGRASNAPDGAVSGNVTLQNDRSTLVNGRSCSRSRSGAGPDLWWSGRPVRIMALKECRMKDIACGEAHCVALDLEGHLFAWGGNEWCQVRDHEPCRGERCCKDSGCSDVLAVPAPTAGEAVHLPMPVQVSVRFAAVACGSQFSVALDRSGSIWTWGGGEGGVLGLGVAGLSGRARPGRVEPSALGTCTSVACGSFHSLAIIGNGELYAWGRAEGGQLGIAESRIVAHIELRGLDDTCVCEPLRVFFNGGMAEGAQDDVEGIEQVCDEVAGSGCQDSIQVRQAAGGDVHTVALDVDGQVWSWGWGEFGQLGLGFSAASYSLGIGGASSKRLTPHKIKQEHFGSMVIKAVACGGAFSAAVGDANKSSPGYTGNLFLWGANEVGQCALAPKKPVEVGVPTKVKGLAQTFVRSVACGSAHAVAVDVAGRAYSWGSAQYGQLGSFSLPKTSRPPPAFDAQESEGGTLAQHQPTLIQSVSRLHIMKAACGLHHSLLISEVSGESVARRAGKDAKDAGRRAKGLPDAEIGGEARSGATGPALAA</sequence>
<dbReference type="SUPFAM" id="SSF50985">
    <property type="entry name" value="RCC1/BLIP-II"/>
    <property type="match status" value="1"/>
</dbReference>
<feature type="repeat" description="RCC1" evidence="2">
    <location>
        <begin position="520"/>
        <end position="585"/>
    </location>
</feature>
<gene>
    <name evidence="4" type="ORF">ACAT0790_LOCUS54285</name>
</gene>
<keyword evidence="1" id="KW-0677">Repeat</keyword>
<feature type="region of interest" description="Disordered" evidence="3">
    <location>
        <begin position="726"/>
        <end position="761"/>
    </location>
</feature>
<evidence type="ECO:0000256" key="1">
    <source>
        <dbReference type="ARBA" id="ARBA00022737"/>
    </source>
</evidence>
<feature type="region of interest" description="Disordered" evidence="3">
    <location>
        <begin position="669"/>
        <end position="688"/>
    </location>
</feature>
<evidence type="ECO:0000313" key="4">
    <source>
        <dbReference type="EMBL" id="CAD9177516.1"/>
    </source>
</evidence>
<dbReference type="AlphaFoldDB" id="A0A7S1RVS7"/>
<feature type="repeat" description="RCC1" evidence="2">
    <location>
        <begin position="195"/>
        <end position="299"/>
    </location>
</feature>
<organism evidence="4">
    <name type="scientific">Alexandrium catenella</name>
    <name type="common">Red tide dinoflagellate</name>
    <name type="synonym">Gonyaulax catenella</name>
    <dbReference type="NCBI Taxonomy" id="2925"/>
    <lineage>
        <taxon>Eukaryota</taxon>
        <taxon>Sar</taxon>
        <taxon>Alveolata</taxon>
        <taxon>Dinophyceae</taxon>
        <taxon>Gonyaulacales</taxon>
        <taxon>Pyrocystaceae</taxon>
        <taxon>Alexandrium</taxon>
    </lineage>
</organism>
<feature type="repeat" description="RCC1" evidence="2">
    <location>
        <begin position="428"/>
        <end position="519"/>
    </location>
</feature>
<feature type="repeat" description="RCC1" evidence="2">
    <location>
        <begin position="594"/>
        <end position="647"/>
    </location>
</feature>
<feature type="compositionally biased region" description="Basic and acidic residues" evidence="3">
    <location>
        <begin position="726"/>
        <end position="742"/>
    </location>
</feature>